<evidence type="ECO:0000256" key="5">
    <source>
        <dbReference type="ARBA" id="ARBA00034531"/>
    </source>
</evidence>
<accession>N0B1X9</accession>
<dbReference type="OrthoDB" id="9813719at2"/>
<dbReference type="Proteomes" id="UP000005952">
    <property type="component" value="Chromosome"/>
</dbReference>
<evidence type="ECO:0000256" key="3">
    <source>
        <dbReference type="ARBA" id="ARBA00022741"/>
    </source>
</evidence>
<dbReference type="Pfam" id="PF02661">
    <property type="entry name" value="Fic"/>
    <property type="match status" value="1"/>
</dbReference>
<dbReference type="eggNOG" id="COG2184">
    <property type="taxonomic scope" value="Bacteria"/>
</dbReference>
<dbReference type="GO" id="GO:0070733">
    <property type="term" value="F:AMPylase activity"/>
    <property type="evidence" value="ECO:0007669"/>
    <property type="project" value="UniProtKB-EC"/>
</dbReference>
<dbReference type="EC" id="2.7.7.108" evidence="5"/>
<dbReference type="EMBL" id="CP005587">
    <property type="protein sequence ID" value="AGK56948.1"/>
    <property type="molecule type" value="Genomic_DNA"/>
</dbReference>
<dbReference type="HOGENOM" id="CLU_080158_0_2_5"/>
<keyword evidence="3" id="KW-0547">Nucleotide-binding</keyword>
<dbReference type="SUPFAM" id="SSF140931">
    <property type="entry name" value="Fic-like"/>
    <property type="match status" value="1"/>
</dbReference>
<dbReference type="GO" id="GO:0005524">
    <property type="term" value="F:ATP binding"/>
    <property type="evidence" value="ECO:0007669"/>
    <property type="project" value="UniProtKB-KW"/>
</dbReference>
<reference evidence="9 10" key="1">
    <citation type="journal article" date="2013" name="Genome Announc.">
        <title>Genome sequences for three denitrifying bacterial strains isolated from a uranium- and nitrate-contaminated subsurface environment.</title>
        <authorList>
            <person name="Venkatramanan R."/>
            <person name="Prakash O."/>
            <person name="Woyke T."/>
            <person name="Chain P."/>
            <person name="Goodwin L.A."/>
            <person name="Watson D."/>
            <person name="Brooks S."/>
            <person name="Kostka J.E."/>
            <person name="Green S.J."/>
        </authorList>
    </citation>
    <scope>NUCLEOTIDE SEQUENCE [LARGE SCALE GENOMIC DNA]</scope>
    <source>
        <strain evidence="9 10">1NES1</strain>
    </source>
</reference>
<dbReference type="Gene3D" id="1.10.3290.10">
    <property type="entry name" value="Fido-like domain"/>
    <property type="match status" value="1"/>
</dbReference>
<dbReference type="PANTHER" id="PTHR39560:SF1">
    <property type="entry name" value="PROTEIN ADENYLYLTRANSFERASE FIC-RELATED"/>
    <property type="match status" value="1"/>
</dbReference>
<comment type="catalytic activity">
    <reaction evidence="7">
        <text>L-tyrosyl-[protein] + ATP = O-(5'-adenylyl)-L-tyrosyl-[protein] + diphosphate</text>
        <dbReference type="Rhea" id="RHEA:54288"/>
        <dbReference type="Rhea" id="RHEA-COMP:10136"/>
        <dbReference type="Rhea" id="RHEA-COMP:13846"/>
        <dbReference type="ChEBI" id="CHEBI:30616"/>
        <dbReference type="ChEBI" id="CHEBI:33019"/>
        <dbReference type="ChEBI" id="CHEBI:46858"/>
        <dbReference type="ChEBI" id="CHEBI:83624"/>
        <dbReference type="EC" id="2.7.7.108"/>
    </reaction>
</comment>
<dbReference type="KEGG" id="hdt:HYPDE_26328"/>
<evidence type="ECO:0000256" key="6">
    <source>
        <dbReference type="ARBA" id="ARBA00047939"/>
    </source>
</evidence>
<dbReference type="STRING" id="670307.HYPDE_26328"/>
<keyword evidence="10" id="KW-1185">Reference proteome</keyword>
<dbReference type="AlphaFoldDB" id="N0B1X9"/>
<dbReference type="RefSeq" id="WP_015596985.1">
    <property type="nucleotide sequence ID" value="NC_021172.1"/>
</dbReference>
<organism evidence="9 10">
    <name type="scientific">Hyphomicrobium denitrificans 1NES1</name>
    <dbReference type="NCBI Taxonomy" id="670307"/>
    <lineage>
        <taxon>Bacteria</taxon>
        <taxon>Pseudomonadati</taxon>
        <taxon>Pseudomonadota</taxon>
        <taxon>Alphaproteobacteria</taxon>
        <taxon>Hyphomicrobiales</taxon>
        <taxon>Hyphomicrobiaceae</taxon>
        <taxon>Hyphomicrobium</taxon>
    </lineage>
</organism>
<comment type="catalytic activity">
    <reaction evidence="6">
        <text>L-threonyl-[protein] + ATP = 3-O-(5'-adenylyl)-L-threonyl-[protein] + diphosphate</text>
        <dbReference type="Rhea" id="RHEA:54292"/>
        <dbReference type="Rhea" id="RHEA-COMP:11060"/>
        <dbReference type="Rhea" id="RHEA-COMP:13847"/>
        <dbReference type="ChEBI" id="CHEBI:30013"/>
        <dbReference type="ChEBI" id="CHEBI:30616"/>
        <dbReference type="ChEBI" id="CHEBI:33019"/>
        <dbReference type="ChEBI" id="CHEBI:138113"/>
        <dbReference type="EC" id="2.7.7.108"/>
    </reaction>
</comment>
<gene>
    <name evidence="9" type="ORF">HYPDE_26328</name>
</gene>
<keyword evidence="2" id="KW-0548">Nucleotidyltransferase</keyword>
<sequence>MYEAERDPYCHSGSSVLKNKAGLTSKEALERFETAMTFARSEEPLPNGRFSATHYRAIHFHLFQDVFPWAGKYRTVRIAKGQSVFCYPENIAAEMTRVFAGLKQQRYLCGLGTSEFAAAAAHFLAELNAIHPFREGNGRTQLTFLTLLAHQAGHPLDLDKLEPDAVLQAMIASFGGDEIDLTNIIADLAS</sequence>
<evidence type="ECO:0000259" key="8">
    <source>
        <dbReference type="PROSITE" id="PS51459"/>
    </source>
</evidence>
<proteinExistence type="predicted"/>
<dbReference type="PANTHER" id="PTHR39560">
    <property type="entry name" value="PROTEIN ADENYLYLTRANSFERASE FIC-RELATED"/>
    <property type="match status" value="1"/>
</dbReference>
<dbReference type="InterPro" id="IPR003812">
    <property type="entry name" value="Fido"/>
</dbReference>
<keyword evidence="1" id="KW-0808">Transferase</keyword>
<keyword evidence="4" id="KW-0067">ATP-binding</keyword>
<dbReference type="InterPro" id="IPR036597">
    <property type="entry name" value="Fido-like_dom_sf"/>
</dbReference>
<dbReference type="PROSITE" id="PS51459">
    <property type="entry name" value="FIDO"/>
    <property type="match status" value="1"/>
</dbReference>
<protein>
    <recommendedName>
        <fullName evidence="5">protein adenylyltransferase</fullName>
        <ecNumber evidence="5">2.7.7.108</ecNumber>
    </recommendedName>
</protein>
<evidence type="ECO:0000256" key="1">
    <source>
        <dbReference type="ARBA" id="ARBA00022679"/>
    </source>
</evidence>
<dbReference type="GO" id="GO:0051302">
    <property type="term" value="P:regulation of cell division"/>
    <property type="evidence" value="ECO:0007669"/>
    <property type="project" value="TreeGrafter"/>
</dbReference>
<evidence type="ECO:0000256" key="2">
    <source>
        <dbReference type="ARBA" id="ARBA00022695"/>
    </source>
</evidence>
<evidence type="ECO:0000313" key="10">
    <source>
        <dbReference type="Proteomes" id="UP000005952"/>
    </source>
</evidence>
<feature type="domain" description="Fido" evidence="8">
    <location>
        <begin position="50"/>
        <end position="187"/>
    </location>
</feature>
<name>N0B1X9_9HYPH</name>
<evidence type="ECO:0000256" key="4">
    <source>
        <dbReference type="ARBA" id="ARBA00022840"/>
    </source>
</evidence>
<evidence type="ECO:0000256" key="7">
    <source>
        <dbReference type="ARBA" id="ARBA00048696"/>
    </source>
</evidence>
<evidence type="ECO:0000313" key="9">
    <source>
        <dbReference type="EMBL" id="AGK56948.1"/>
    </source>
</evidence>